<evidence type="ECO:0000256" key="1">
    <source>
        <dbReference type="ARBA" id="ARBA00009018"/>
    </source>
</evidence>
<keyword evidence="2 5" id="KW-0547">Nucleotide-binding</keyword>
<comment type="pathway">
    <text evidence="5">Cofactor biosynthesis; coenzyme A biosynthesis; CoA from (R)-pantothenate: step 5/5.</text>
</comment>
<comment type="catalytic activity">
    <reaction evidence="5">
        <text>3'-dephospho-CoA + ATP = ADP + CoA + H(+)</text>
        <dbReference type="Rhea" id="RHEA:18245"/>
        <dbReference type="ChEBI" id="CHEBI:15378"/>
        <dbReference type="ChEBI" id="CHEBI:30616"/>
        <dbReference type="ChEBI" id="CHEBI:57287"/>
        <dbReference type="ChEBI" id="CHEBI:57328"/>
        <dbReference type="ChEBI" id="CHEBI:456216"/>
        <dbReference type="EC" id="2.7.1.24"/>
    </reaction>
</comment>
<dbReference type="GO" id="GO:0005524">
    <property type="term" value="F:ATP binding"/>
    <property type="evidence" value="ECO:0007669"/>
    <property type="project" value="UniProtKB-UniRule"/>
</dbReference>
<evidence type="ECO:0000313" key="8">
    <source>
        <dbReference type="EMBL" id="CAA9349469.1"/>
    </source>
</evidence>
<dbReference type="InterPro" id="IPR001977">
    <property type="entry name" value="Depp_CoAkinase"/>
</dbReference>
<dbReference type="GO" id="GO:0004140">
    <property type="term" value="F:dephospho-CoA kinase activity"/>
    <property type="evidence" value="ECO:0007669"/>
    <property type="project" value="UniProtKB-UniRule"/>
</dbReference>
<dbReference type="HAMAP" id="MF_00376">
    <property type="entry name" value="Dephospho_CoA_kinase"/>
    <property type="match status" value="1"/>
</dbReference>
<comment type="function">
    <text evidence="5">Catalyzes the phosphorylation of the 3'-hydroxyl group of dephosphocoenzyme A to form coenzyme A.</text>
</comment>
<dbReference type="PROSITE" id="PS51219">
    <property type="entry name" value="DPCK"/>
    <property type="match status" value="1"/>
</dbReference>
<feature type="binding site" evidence="5">
    <location>
        <begin position="11"/>
        <end position="16"/>
    </location>
    <ligand>
        <name>ATP</name>
        <dbReference type="ChEBI" id="CHEBI:30616"/>
    </ligand>
</feature>
<protein>
    <recommendedName>
        <fullName evidence="5 6">Dephospho-CoA kinase</fullName>
        <ecNumber evidence="5 6">2.7.1.24</ecNumber>
    </recommendedName>
    <alternativeName>
        <fullName evidence="5">Dephosphocoenzyme A kinase</fullName>
    </alternativeName>
</protein>
<evidence type="ECO:0000256" key="2">
    <source>
        <dbReference type="ARBA" id="ARBA00022741"/>
    </source>
</evidence>
<dbReference type="UniPathway" id="UPA00241">
    <property type="reaction ID" value="UER00356"/>
</dbReference>
<feature type="region of interest" description="Disordered" evidence="7">
    <location>
        <begin position="200"/>
        <end position="233"/>
    </location>
</feature>
<dbReference type="GO" id="GO:0005737">
    <property type="term" value="C:cytoplasm"/>
    <property type="evidence" value="ECO:0007669"/>
    <property type="project" value="UniProtKB-SubCell"/>
</dbReference>
<dbReference type="EMBL" id="CADCTU010000746">
    <property type="protein sequence ID" value="CAA9349469.1"/>
    <property type="molecule type" value="Genomic_DNA"/>
</dbReference>
<sequence>MLLVGLTGNIASGKSTVARGFAQRGATIIDADVLARRAVQIGTPAHTAIVARWGGDVLAPDGLIDRDALRERVFSDHAQLEALNAIVHPEVARMRDALVAEARERDDRIVVCDIPLLFERHLAGEFARIVLVDAPRSTRLERLVRDRGLREDEGMNMISAQMPAELKRARADFVIDNDGTRAELDARVSAVWAALEAEAAGAAREGRTAARGSAAARESTPRGDHRRPQRHAP</sequence>
<reference evidence="8" key="1">
    <citation type="submission" date="2020-02" db="EMBL/GenBank/DDBJ databases">
        <authorList>
            <person name="Meier V. D."/>
        </authorList>
    </citation>
    <scope>NUCLEOTIDE SEQUENCE</scope>
    <source>
        <strain evidence="8">AVDCRST_MAG11</strain>
    </source>
</reference>
<dbReference type="SUPFAM" id="SSF52540">
    <property type="entry name" value="P-loop containing nucleoside triphosphate hydrolases"/>
    <property type="match status" value="1"/>
</dbReference>
<evidence type="ECO:0000256" key="6">
    <source>
        <dbReference type="NCBIfam" id="TIGR00152"/>
    </source>
</evidence>
<organism evidence="8">
    <name type="scientific">uncultured Gemmatimonadaceae bacterium</name>
    <dbReference type="NCBI Taxonomy" id="246130"/>
    <lineage>
        <taxon>Bacteria</taxon>
        <taxon>Pseudomonadati</taxon>
        <taxon>Gemmatimonadota</taxon>
        <taxon>Gemmatimonadia</taxon>
        <taxon>Gemmatimonadales</taxon>
        <taxon>Gemmatimonadaceae</taxon>
        <taxon>environmental samples</taxon>
    </lineage>
</organism>
<feature type="compositionally biased region" description="Low complexity" evidence="7">
    <location>
        <begin position="200"/>
        <end position="218"/>
    </location>
</feature>
<proteinExistence type="inferred from homology"/>
<keyword evidence="3 5" id="KW-0067">ATP-binding</keyword>
<evidence type="ECO:0000256" key="4">
    <source>
        <dbReference type="ARBA" id="ARBA00022993"/>
    </source>
</evidence>
<gene>
    <name evidence="5" type="primary">coaE</name>
    <name evidence="8" type="ORF">AVDCRST_MAG11-3435</name>
</gene>
<keyword evidence="4 5" id="KW-0173">Coenzyme A biosynthesis</keyword>
<dbReference type="InterPro" id="IPR027417">
    <property type="entry name" value="P-loop_NTPase"/>
</dbReference>
<dbReference type="PANTHER" id="PTHR10695">
    <property type="entry name" value="DEPHOSPHO-COA KINASE-RELATED"/>
    <property type="match status" value="1"/>
</dbReference>
<dbReference type="Gene3D" id="3.40.50.300">
    <property type="entry name" value="P-loop containing nucleotide triphosphate hydrolases"/>
    <property type="match status" value="1"/>
</dbReference>
<dbReference type="Pfam" id="PF01121">
    <property type="entry name" value="CoaE"/>
    <property type="match status" value="1"/>
</dbReference>
<name>A0A6J4M3Y5_9BACT</name>
<dbReference type="GO" id="GO:0015937">
    <property type="term" value="P:coenzyme A biosynthetic process"/>
    <property type="evidence" value="ECO:0007669"/>
    <property type="project" value="UniProtKB-UniRule"/>
</dbReference>
<dbReference type="CDD" id="cd02022">
    <property type="entry name" value="DPCK"/>
    <property type="match status" value="1"/>
</dbReference>
<evidence type="ECO:0000256" key="3">
    <source>
        <dbReference type="ARBA" id="ARBA00022840"/>
    </source>
</evidence>
<dbReference type="NCBIfam" id="TIGR00152">
    <property type="entry name" value="dephospho-CoA kinase"/>
    <property type="match status" value="1"/>
</dbReference>
<feature type="compositionally biased region" description="Basic residues" evidence="7">
    <location>
        <begin position="224"/>
        <end position="233"/>
    </location>
</feature>
<evidence type="ECO:0000256" key="5">
    <source>
        <dbReference type="HAMAP-Rule" id="MF_00376"/>
    </source>
</evidence>
<accession>A0A6J4M3Y5</accession>
<dbReference type="EC" id="2.7.1.24" evidence="5 6"/>
<evidence type="ECO:0000256" key="7">
    <source>
        <dbReference type="SAM" id="MobiDB-lite"/>
    </source>
</evidence>
<comment type="subcellular location">
    <subcellularLocation>
        <location evidence="5">Cytoplasm</location>
    </subcellularLocation>
</comment>
<dbReference type="PANTHER" id="PTHR10695:SF46">
    <property type="entry name" value="BIFUNCTIONAL COENZYME A SYNTHASE-RELATED"/>
    <property type="match status" value="1"/>
</dbReference>
<dbReference type="AlphaFoldDB" id="A0A6J4M3Y5"/>
<keyword evidence="5 8" id="KW-0418">Kinase</keyword>
<comment type="similarity">
    <text evidence="1 5">Belongs to the CoaE family.</text>
</comment>
<keyword evidence="5" id="KW-0963">Cytoplasm</keyword>
<keyword evidence="5 8" id="KW-0808">Transferase</keyword>